<dbReference type="AlphaFoldDB" id="A0A7Y9DQW2"/>
<dbReference type="GO" id="GO:0051607">
    <property type="term" value="P:defense response to virus"/>
    <property type="evidence" value="ECO:0007669"/>
    <property type="project" value="UniProtKB-KW"/>
</dbReference>
<dbReference type="EMBL" id="JACCBB010000001">
    <property type="protein sequence ID" value="NYD25018.1"/>
    <property type="molecule type" value="Genomic_DNA"/>
</dbReference>
<evidence type="ECO:0000256" key="1">
    <source>
        <dbReference type="ARBA" id="ARBA00023118"/>
    </source>
</evidence>
<name>A0A7Y9DQW2_9ACTN</name>
<evidence type="ECO:0008006" key="4">
    <source>
        <dbReference type="Google" id="ProtNLM"/>
    </source>
</evidence>
<evidence type="ECO:0000313" key="3">
    <source>
        <dbReference type="Proteomes" id="UP000521922"/>
    </source>
</evidence>
<accession>A0A7Y9DQW2</accession>
<gene>
    <name evidence="2" type="ORF">BJ968_004558</name>
</gene>
<comment type="caution">
    <text evidence="2">The sequence shown here is derived from an EMBL/GenBank/DDBJ whole genome shotgun (WGS) entry which is preliminary data.</text>
</comment>
<organism evidence="2 3">
    <name type="scientific">Kineococcus aurantiacus</name>
    <dbReference type="NCBI Taxonomy" id="37633"/>
    <lineage>
        <taxon>Bacteria</taxon>
        <taxon>Bacillati</taxon>
        <taxon>Actinomycetota</taxon>
        <taxon>Actinomycetes</taxon>
        <taxon>Kineosporiales</taxon>
        <taxon>Kineosporiaceae</taxon>
        <taxon>Kineococcus</taxon>
    </lineage>
</organism>
<keyword evidence="3" id="KW-1185">Reference proteome</keyword>
<protein>
    <recommendedName>
        <fullName evidence="4">Nucleotidyltransferase</fullName>
    </recommendedName>
</protein>
<evidence type="ECO:0000313" key="2">
    <source>
        <dbReference type="EMBL" id="NYD25018.1"/>
    </source>
</evidence>
<reference evidence="2 3" key="1">
    <citation type="submission" date="2020-07" db="EMBL/GenBank/DDBJ databases">
        <title>Sequencing the genomes of 1000 actinobacteria strains.</title>
        <authorList>
            <person name="Klenk H.-P."/>
        </authorList>
    </citation>
    <scope>NUCLEOTIDE SEQUENCE [LARGE SCALE GENOMIC DNA]</scope>
    <source>
        <strain evidence="2 3">DSM 7487</strain>
    </source>
</reference>
<dbReference type="Proteomes" id="UP000521922">
    <property type="component" value="Unassembled WGS sequence"/>
</dbReference>
<sequence length="348" mass="38017">MPELTTQFESALSNIEPTKADKNNAPKAHKAVSDALRADGTIAGWGLTPILIGSYGRQVGIRRMKDVDVFCRLKDLDEDVLPGTVLAAFETVLRAAFPTVDGVVRVHRQARSLQVSFPEYDGLYVDAVPARPWTTSEGLKAWQLPMREEKDDEQGWQATNPERLGELTTELNDANHFDKHYVPTIKLLRQTRRTLLGKRKPGGLTVEIAALHAFNSGHVDGPTPAHFYASALRQTGNILFNAFNRGLGLDDPTLPGEKILVRGSDQDKQDLATAFLDAAAQAEAALTSTDTCLAAKTFRDLLGKAFDDVGDTDFVFPLPATCNPDGTTKRFTSVTAGDRVVPSDRRFG</sequence>
<dbReference type="CDD" id="cd05400">
    <property type="entry name" value="NT_2-5OAS_ClassI-CCAase"/>
    <property type="match status" value="1"/>
</dbReference>
<keyword evidence="1" id="KW-0051">Antiviral defense</keyword>
<dbReference type="InterPro" id="IPR043519">
    <property type="entry name" value="NT_sf"/>
</dbReference>
<dbReference type="GO" id="GO:0016779">
    <property type="term" value="F:nucleotidyltransferase activity"/>
    <property type="evidence" value="ECO:0007669"/>
    <property type="project" value="InterPro"/>
</dbReference>
<dbReference type="Pfam" id="PF18144">
    <property type="entry name" value="SMODS"/>
    <property type="match status" value="1"/>
</dbReference>
<proteinExistence type="predicted"/>
<dbReference type="InterPro" id="IPR006116">
    <property type="entry name" value="NT_2-5OAS_ClassI-CCAase"/>
</dbReference>
<dbReference type="RefSeq" id="WP_179755819.1">
    <property type="nucleotide sequence ID" value="NZ_BAAAGN010000008.1"/>
</dbReference>
<dbReference type="SUPFAM" id="SSF81301">
    <property type="entry name" value="Nucleotidyltransferase"/>
    <property type="match status" value="1"/>
</dbReference>